<accession>A0A0F9XG90</accession>
<protein>
    <submittedName>
        <fullName evidence="1">Uncharacterized protein</fullName>
    </submittedName>
</protein>
<dbReference type="EMBL" id="LAZR01000107">
    <property type="protein sequence ID" value="KKN90918.1"/>
    <property type="molecule type" value="Genomic_DNA"/>
</dbReference>
<comment type="caution">
    <text evidence="1">The sequence shown here is derived from an EMBL/GenBank/DDBJ whole genome shotgun (WGS) entry which is preliminary data.</text>
</comment>
<evidence type="ECO:0000313" key="1">
    <source>
        <dbReference type="EMBL" id="KKN90918.1"/>
    </source>
</evidence>
<organism evidence="1">
    <name type="scientific">marine sediment metagenome</name>
    <dbReference type="NCBI Taxonomy" id="412755"/>
    <lineage>
        <taxon>unclassified sequences</taxon>
        <taxon>metagenomes</taxon>
        <taxon>ecological metagenomes</taxon>
    </lineage>
</organism>
<sequence>MNDNWIIPENKCVDCRHKLRTYCKAYKVDINLIDISKCKRKKFK</sequence>
<gene>
    <name evidence="1" type="ORF">LCGC14_0225020</name>
</gene>
<name>A0A0F9XG90_9ZZZZ</name>
<proteinExistence type="predicted"/>
<reference evidence="1" key="1">
    <citation type="journal article" date="2015" name="Nature">
        <title>Complex archaea that bridge the gap between prokaryotes and eukaryotes.</title>
        <authorList>
            <person name="Spang A."/>
            <person name="Saw J.H."/>
            <person name="Jorgensen S.L."/>
            <person name="Zaremba-Niedzwiedzka K."/>
            <person name="Martijn J."/>
            <person name="Lind A.E."/>
            <person name="van Eijk R."/>
            <person name="Schleper C."/>
            <person name="Guy L."/>
            <person name="Ettema T.J."/>
        </authorList>
    </citation>
    <scope>NUCLEOTIDE SEQUENCE</scope>
</reference>
<dbReference type="AlphaFoldDB" id="A0A0F9XG90"/>